<keyword evidence="1" id="KW-0472">Membrane</keyword>
<gene>
    <name evidence="2" type="ORF">ACJIZ3_019282</name>
</gene>
<evidence type="ECO:0000313" key="3">
    <source>
        <dbReference type="Proteomes" id="UP001634393"/>
    </source>
</evidence>
<keyword evidence="1" id="KW-1133">Transmembrane helix</keyword>
<organism evidence="2 3">
    <name type="scientific">Penstemon smallii</name>
    <dbReference type="NCBI Taxonomy" id="265156"/>
    <lineage>
        <taxon>Eukaryota</taxon>
        <taxon>Viridiplantae</taxon>
        <taxon>Streptophyta</taxon>
        <taxon>Embryophyta</taxon>
        <taxon>Tracheophyta</taxon>
        <taxon>Spermatophyta</taxon>
        <taxon>Magnoliopsida</taxon>
        <taxon>eudicotyledons</taxon>
        <taxon>Gunneridae</taxon>
        <taxon>Pentapetalae</taxon>
        <taxon>asterids</taxon>
        <taxon>lamiids</taxon>
        <taxon>Lamiales</taxon>
        <taxon>Plantaginaceae</taxon>
        <taxon>Cheloneae</taxon>
        <taxon>Penstemon</taxon>
    </lineage>
</organism>
<feature type="transmembrane region" description="Helical" evidence="1">
    <location>
        <begin position="67"/>
        <end position="84"/>
    </location>
</feature>
<dbReference type="Proteomes" id="UP001634393">
    <property type="component" value="Unassembled WGS sequence"/>
</dbReference>
<keyword evidence="3" id="KW-1185">Reference proteome</keyword>
<evidence type="ECO:0000256" key="1">
    <source>
        <dbReference type="SAM" id="Phobius"/>
    </source>
</evidence>
<accession>A0ABD3T0S5</accession>
<dbReference type="AlphaFoldDB" id="A0ABD3T0S5"/>
<protein>
    <submittedName>
        <fullName evidence="2">Uncharacterized protein</fullName>
    </submittedName>
</protein>
<comment type="caution">
    <text evidence="2">The sequence shown here is derived from an EMBL/GenBank/DDBJ whole genome shotgun (WGS) entry which is preliminary data.</text>
</comment>
<keyword evidence="1" id="KW-0812">Transmembrane</keyword>
<reference evidence="2 3" key="1">
    <citation type="submission" date="2024-12" db="EMBL/GenBank/DDBJ databases">
        <title>The unique morphological basis and parallel evolutionary history of personate flowers in Penstemon.</title>
        <authorList>
            <person name="Depatie T.H."/>
            <person name="Wessinger C.A."/>
        </authorList>
    </citation>
    <scope>NUCLEOTIDE SEQUENCE [LARGE SCALE GENOMIC DNA]</scope>
    <source>
        <strain evidence="2">WTNN_2</strain>
        <tissue evidence="2">Leaf</tissue>
    </source>
</reference>
<dbReference type="Gene3D" id="1.25.40.10">
    <property type="entry name" value="Tetratricopeptide repeat domain"/>
    <property type="match status" value="1"/>
</dbReference>
<name>A0ABD3T0S5_9LAMI</name>
<dbReference type="EMBL" id="JBJXBP010000005">
    <property type="protein sequence ID" value="KAL3830480.1"/>
    <property type="molecule type" value="Genomic_DNA"/>
</dbReference>
<dbReference type="InterPro" id="IPR011990">
    <property type="entry name" value="TPR-like_helical_dom_sf"/>
</dbReference>
<proteinExistence type="predicted"/>
<evidence type="ECO:0000313" key="2">
    <source>
        <dbReference type="EMBL" id="KAL3830480.1"/>
    </source>
</evidence>
<sequence>MRPGVCHCNNFVFASNRMLKYAVDVYAQAKKFGLQPSVRECNFLLKHLAEANDRAFFVAFFDEIKNSRPFLSVYTFIIVIYFYSSGTKPISSRTAPQST</sequence>